<keyword evidence="5" id="KW-1185">Reference proteome</keyword>
<feature type="binding site" evidence="3">
    <location>
        <position position="70"/>
    </location>
    <ligand>
        <name>Mg(2+)</name>
        <dbReference type="ChEBI" id="CHEBI:18420"/>
        <label>1</label>
    </ligand>
</feature>
<evidence type="ECO:0000256" key="3">
    <source>
        <dbReference type="PIRSR" id="PIRSR605502-1"/>
    </source>
</evidence>
<dbReference type="RefSeq" id="WP_063497253.1">
    <property type="nucleotide sequence ID" value="NZ_CP014578.1"/>
</dbReference>
<gene>
    <name evidence="4" type="ORF">AYM40_17105</name>
</gene>
<dbReference type="OrthoDB" id="9798107at2"/>
<dbReference type="InterPro" id="IPR005502">
    <property type="entry name" value="Ribosyl_crysJ1"/>
</dbReference>
<evidence type="ECO:0000256" key="1">
    <source>
        <dbReference type="ARBA" id="ARBA00010702"/>
    </source>
</evidence>
<evidence type="ECO:0000313" key="4">
    <source>
        <dbReference type="EMBL" id="ANB73891.1"/>
    </source>
</evidence>
<dbReference type="AlphaFoldDB" id="A0A160FMW3"/>
<dbReference type="Pfam" id="PF03747">
    <property type="entry name" value="ADP_ribosyl_GH"/>
    <property type="match status" value="1"/>
</dbReference>
<dbReference type="InterPro" id="IPR036705">
    <property type="entry name" value="Ribosyl_crysJ1_sf"/>
</dbReference>
<dbReference type="STRING" id="1804984.AYM40_17105"/>
<evidence type="ECO:0000313" key="5">
    <source>
        <dbReference type="Proteomes" id="UP000076852"/>
    </source>
</evidence>
<comment type="similarity">
    <text evidence="1">Belongs to the ADP-ribosylglycohydrolase family.</text>
</comment>
<dbReference type="PANTHER" id="PTHR16222">
    <property type="entry name" value="ADP-RIBOSYLGLYCOHYDROLASE"/>
    <property type="match status" value="1"/>
</dbReference>
<feature type="binding site" evidence="3">
    <location>
        <position position="280"/>
    </location>
    <ligand>
        <name>Mg(2+)</name>
        <dbReference type="ChEBI" id="CHEBI:18420"/>
        <label>1</label>
    </ligand>
</feature>
<sequence>MEQETGFVGLRDVADARIAGLIGLLCGDALGVGFEFKKPEQIRSREQIEMTTAVGFRRSHAGVPVGTWSDDGAQALCLFDSLLLCGRFKLTDFASRLLRWLDDGYFAVDGDVFDVGIQTADALGRLRDGIPPRESGGASVMDNGNGSLMRVLPLALWHTGTDDALVRDAHLQSMPTHAHPRSLVACAFYCLVARGYLGNLADPWSSADQRLEEIYAVWSDQPTQKALLVELDVLRRFPKTDQPRGTGYVLDTIWSARQAMEEGSFEDVIRTAISFGHDTDTTAAVAGGLAGIRFGLAGIPISWLQQLRGYDLVEPLISLIAADNKANTAHGT</sequence>
<keyword evidence="3" id="KW-0460">Magnesium</keyword>
<dbReference type="EMBL" id="CP014578">
    <property type="protein sequence ID" value="ANB73891.1"/>
    <property type="molecule type" value="Genomic_DNA"/>
</dbReference>
<proteinExistence type="inferred from homology"/>
<dbReference type="Gene3D" id="1.10.4080.10">
    <property type="entry name" value="ADP-ribosylation/Crystallin J1"/>
    <property type="match status" value="1"/>
</dbReference>
<dbReference type="Proteomes" id="UP000076852">
    <property type="component" value="Chromosome 1"/>
</dbReference>
<dbReference type="KEGG" id="buz:AYM40_17105"/>
<reference evidence="4 5" key="1">
    <citation type="journal article" date="2016" name="Gene">
        <title>PacBio SMRT assembly of a complex multi-replicon genome reveals chlorocatechol degradative operon in a region of genome plasticity.</title>
        <authorList>
            <person name="Ricker N."/>
            <person name="Shen S.Y."/>
            <person name="Goordial J."/>
            <person name="Jin S."/>
            <person name="Fulthorpe R.R."/>
        </authorList>
    </citation>
    <scope>NUCLEOTIDE SEQUENCE [LARGE SCALE GENOMIC DNA]</scope>
    <source>
        <strain evidence="4 5">OLGA172</strain>
    </source>
</reference>
<comment type="cofactor">
    <cofactor evidence="3">
        <name>Mg(2+)</name>
        <dbReference type="ChEBI" id="CHEBI:18420"/>
    </cofactor>
    <text evidence="3">Binds 2 magnesium ions per subunit.</text>
</comment>
<dbReference type="GO" id="GO:0016787">
    <property type="term" value="F:hydrolase activity"/>
    <property type="evidence" value="ECO:0007669"/>
    <property type="project" value="UniProtKB-KW"/>
</dbReference>
<dbReference type="GO" id="GO:0046872">
    <property type="term" value="F:metal ion binding"/>
    <property type="evidence" value="ECO:0007669"/>
    <property type="project" value="UniProtKB-KW"/>
</dbReference>
<accession>A0A160FMW3</accession>
<evidence type="ECO:0000256" key="2">
    <source>
        <dbReference type="ARBA" id="ARBA00022801"/>
    </source>
</evidence>
<dbReference type="PANTHER" id="PTHR16222:SF24">
    <property type="entry name" value="ADP-RIBOSYLHYDROLASE ARH3"/>
    <property type="match status" value="1"/>
</dbReference>
<feature type="binding site" evidence="3">
    <location>
        <position position="278"/>
    </location>
    <ligand>
        <name>Mg(2+)</name>
        <dbReference type="ChEBI" id="CHEBI:18420"/>
        <label>1</label>
    </ligand>
</feature>
<dbReference type="InterPro" id="IPR050792">
    <property type="entry name" value="ADP-ribosylglycohydrolase"/>
</dbReference>
<keyword evidence="2" id="KW-0378">Hydrolase</keyword>
<dbReference type="SUPFAM" id="SSF101478">
    <property type="entry name" value="ADP-ribosylglycohydrolase"/>
    <property type="match status" value="1"/>
</dbReference>
<organism evidence="4 5">
    <name type="scientific">Paraburkholderia phytofirmans OLGA172</name>
    <dbReference type="NCBI Taxonomy" id="1417228"/>
    <lineage>
        <taxon>Bacteria</taxon>
        <taxon>Pseudomonadati</taxon>
        <taxon>Pseudomonadota</taxon>
        <taxon>Betaproteobacteria</taxon>
        <taxon>Burkholderiales</taxon>
        <taxon>Burkholderiaceae</taxon>
        <taxon>Paraburkholderia</taxon>
    </lineage>
</organism>
<feature type="binding site" evidence="3">
    <location>
        <position position="281"/>
    </location>
    <ligand>
        <name>Mg(2+)</name>
        <dbReference type="ChEBI" id="CHEBI:18420"/>
        <label>1</label>
    </ligand>
</feature>
<feature type="binding site" evidence="3">
    <location>
        <position position="69"/>
    </location>
    <ligand>
        <name>Mg(2+)</name>
        <dbReference type="ChEBI" id="CHEBI:18420"/>
        <label>1</label>
    </ligand>
</feature>
<keyword evidence="3" id="KW-0479">Metal-binding</keyword>
<protein>
    <recommendedName>
        <fullName evidence="6">ADP-ribosylglycohydrolase</fullName>
    </recommendedName>
</protein>
<evidence type="ECO:0008006" key="6">
    <source>
        <dbReference type="Google" id="ProtNLM"/>
    </source>
</evidence>
<name>A0A160FMW3_9BURK</name>
<feature type="binding site" evidence="3">
    <location>
        <position position="71"/>
    </location>
    <ligand>
        <name>Mg(2+)</name>
        <dbReference type="ChEBI" id="CHEBI:18420"/>
        <label>1</label>
    </ligand>
</feature>